<dbReference type="InterPro" id="IPR036280">
    <property type="entry name" value="Multihaem_cyt_sf"/>
</dbReference>
<feature type="non-terminal residue" evidence="2">
    <location>
        <position position="1"/>
    </location>
</feature>
<comment type="caution">
    <text evidence="2">The sequence shown here is derived from an EMBL/GenBank/DDBJ whole genome shotgun (WGS) entry which is preliminary data.</text>
</comment>
<accession>X1JSL6</accession>
<feature type="domain" description="Hydrazine synthase alpha subunit middle" evidence="1">
    <location>
        <begin position="50"/>
        <end position="140"/>
    </location>
</feature>
<name>X1JSL6_9ZZZZ</name>
<proteinExistence type="predicted"/>
<feature type="non-terminal residue" evidence="2">
    <location>
        <position position="261"/>
    </location>
</feature>
<evidence type="ECO:0000313" key="2">
    <source>
        <dbReference type="EMBL" id="GAH72803.1"/>
    </source>
</evidence>
<protein>
    <recommendedName>
        <fullName evidence="1">Hydrazine synthase alpha subunit middle domain-containing protein</fullName>
    </recommendedName>
</protein>
<reference evidence="2" key="1">
    <citation type="journal article" date="2014" name="Front. Microbiol.">
        <title>High frequency of phylogenetically diverse reductive dehalogenase-homologous genes in deep subseafloor sedimentary metagenomes.</title>
        <authorList>
            <person name="Kawai M."/>
            <person name="Futagami T."/>
            <person name="Toyoda A."/>
            <person name="Takaki Y."/>
            <person name="Nishi S."/>
            <person name="Hori S."/>
            <person name="Arai W."/>
            <person name="Tsubouchi T."/>
            <person name="Morono Y."/>
            <person name="Uchiyama I."/>
            <person name="Ito T."/>
            <person name="Fujiyama A."/>
            <person name="Inagaki F."/>
            <person name="Takami H."/>
        </authorList>
    </citation>
    <scope>NUCLEOTIDE SEQUENCE</scope>
    <source>
        <strain evidence="2">Expedition CK06-06</strain>
    </source>
</reference>
<dbReference type="AlphaFoldDB" id="X1JSL6"/>
<sequence length="261" mass="28874">RPEFALEPIPLVKTPRPPVIPDRVDLERQDAVVYLHDVYAGPGLAGVPRGTIKKLRVVAYHFGYPGMAGPDKIGCGGPWEVMRIIGTVPVHEDGSAMFSVPANTPLTVQPLDKQGKAVQLMRSWFTAMPGETVSCVGCHEQPKQIPLTSNRLAANRPPDSIEPWYGPARGLDFERDVQPALDKYCVSCHNGQPRPDGQQIADLRSERYVKNYRGRQLARLGATRLHPAVREMLGGTNVLYTPAYEALLPYIRRVNIEDHVG</sequence>
<dbReference type="EMBL" id="BARU01032589">
    <property type="protein sequence ID" value="GAH72803.1"/>
    <property type="molecule type" value="Genomic_DNA"/>
</dbReference>
<organism evidence="2">
    <name type="scientific">marine sediment metagenome</name>
    <dbReference type="NCBI Taxonomy" id="412755"/>
    <lineage>
        <taxon>unclassified sequences</taxon>
        <taxon>metagenomes</taxon>
        <taxon>ecological metagenomes</taxon>
    </lineage>
</organism>
<evidence type="ECO:0000259" key="1">
    <source>
        <dbReference type="Pfam" id="PF18582"/>
    </source>
</evidence>
<dbReference type="SUPFAM" id="SSF48695">
    <property type="entry name" value="Multiheme cytochromes"/>
    <property type="match status" value="1"/>
</dbReference>
<dbReference type="InterPro" id="IPR040698">
    <property type="entry name" value="HZS_alpha_mid"/>
</dbReference>
<dbReference type="Pfam" id="PF18582">
    <property type="entry name" value="HZS_alpha"/>
    <property type="match status" value="1"/>
</dbReference>
<gene>
    <name evidence="2" type="ORF">S03H2_51372</name>
</gene>